<proteinExistence type="predicted"/>
<dbReference type="InterPro" id="IPR036188">
    <property type="entry name" value="FAD/NAD-bd_sf"/>
</dbReference>
<dbReference type="Proteomes" id="UP000007129">
    <property type="component" value="Unassembled WGS sequence"/>
</dbReference>
<dbReference type="InParanoid" id="K2RB86"/>
<name>K2RB86_MACPH</name>
<gene>
    <name evidence="1" type="ORF">MPH_02922</name>
</gene>
<dbReference type="AlphaFoldDB" id="K2RB86"/>
<protein>
    <submittedName>
        <fullName evidence="1">Uncharacterized protein</fullName>
    </submittedName>
</protein>
<sequence length="115" mass="12738">MKSGSALTEFTAIGLKFADGTEIPADVIVFATGYATGMKQSASQLLDPEVAEKLDESWLLDEEGNPRGSWKPIGHPNVWFCPGDISHSRFFSRFIALQIKAEVEGKPFIPYTRKF</sequence>
<accession>K2RB86</accession>
<dbReference type="SUPFAM" id="SSF51905">
    <property type="entry name" value="FAD/NAD(P)-binding domain"/>
    <property type="match status" value="1"/>
</dbReference>
<evidence type="ECO:0000313" key="2">
    <source>
        <dbReference type="Proteomes" id="UP000007129"/>
    </source>
</evidence>
<evidence type="ECO:0000313" key="1">
    <source>
        <dbReference type="EMBL" id="EKG19776.1"/>
    </source>
</evidence>
<dbReference type="OrthoDB" id="74360at2759"/>
<dbReference type="VEuPathDB" id="FungiDB:MPH_02922"/>
<dbReference type="EMBL" id="AHHD01000109">
    <property type="protein sequence ID" value="EKG19776.1"/>
    <property type="molecule type" value="Genomic_DNA"/>
</dbReference>
<comment type="caution">
    <text evidence="1">The sequence shown here is derived from an EMBL/GenBank/DDBJ whole genome shotgun (WGS) entry which is preliminary data.</text>
</comment>
<dbReference type="Gene3D" id="3.50.50.60">
    <property type="entry name" value="FAD/NAD(P)-binding domain"/>
    <property type="match status" value="1"/>
</dbReference>
<reference evidence="1 2" key="1">
    <citation type="journal article" date="2012" name="BMC Genomics">
        <title>Tools to kill: Genome of one of the most destructive plant pathogenic fungi Macrophomina phaseolina.</title>
        <authorList>
            <person name="Islam M.S."/>
            <person name="Haque M.S."/>
            <person name="Islam M.M."/>
            <person name="Emdad E.M."/>
            <person name="Halim A."/>
            <person name="Hossen Q.M.M."/>
            <person name="Hossain M.Z."/>
            <person name="Ahmed B."/>
            <person name="Rahim S."/>
            <person name="Rahman M.S."/>
            <person name="Alam M.M."/>
            <person name="Hou S."/>
            <person name="Wan X."/>
            <person name="Saito J.A."/>
            <person name="Alam M."/>
        </authorList>
    </citation>
    <scope>NUCLEOTIDE SEQUENCE [LARGE SCALE GENOMIC DNA]</scope>
    <source>
        <strain evidence="1 2">MS6</strain>
    </source>
</reference>
<organism evidence="1 2">
    <name type="scientific">Macrophomina phaseolina (strain MS6)</name>
    <name type="common">Charcoal rot fungus</name>
    <dbReference type="NCBI Taxonomy" id="1126212"/>
    <lineage>
        <taxon>Eukaryota</taxon>
        <taxon>Fungi</taxon>
        <taxon>Dikarya</taxon>
        <taxon>Ascomycota</taxon>
        <taxon>Pezizomycotina</taxon>
        <taxon>Dothideomycetes</taxon>
        <taxon>Dothideomycetes incertae sedis</taxon>
        <taxon>Botryosphaeriales</taxon>
        <taxon>Botryosphaeriaceae</taxon>
        <taxon>Macrophomina</taxon>
    </lineage>
</organism>
<dbReference type="HOGENOM" id="CLU_2109493_0_0_1"/>